<dbReference type="AlphaFoldDB" id="A0A4R0KLB8"/>
<sequence>MVVSGHAAPWEGDEGRLQQRLGVENACGLARNFVAQGIETVMADVITPETMSLYRRWLPNAVVIRLQVTMDEARRRAMSRTQYLTDEEFERLHLEDARHPPPADHHVDVTGHDIDDQVAAIAALWSQVSSR</sequence>
<proteinExistence type="predicted"/>
<dbReference type="InterPro" id="IPR027417">
    <property type="entry name" value="P-loop_NTPase"/>
</dbReference>
<gene>
    <name evidence="1" type="ORF">E0H73_33265</name>
</gene>
<dbReference type="SUPFAM" id="SSF52540">
    <property type="entry name" value="P-loop containing nucleoside triphosphate hydrolases"/>
    <property type="match status" value="1"/>
</dbReference>
<name>A0A4R0KLB8_9ACTN</name>
<dbReference type="Gene3D" id="3.40.50.300">
    <property type="entry name" value="P-loop containing nucleotide triphosphate hydrolases"/>
    <property type="match status" value="1"/>
</dbReference>
<evidence type="ECO:0008006" key="3">
    <source>
        <dbReference type="Google" id="ProtNLM"/>
    </source>
</evidence>
<keyword evidence="2" id="KW-1185">Reference proteome</keyword>
<dbReference type="EMBL" id="SJKB01000012">
    <property type="protein sequence ID" value="TCC56545.1"/>
    <property type="molecule type" value="Genomic_DNA"/>
</dbReference>
<accession>A0A4R0KLB8</accession>
<protein>
    <recommendedName>
        <fullName evidence="3">Gluconokinase</fullName>
    </recommendedName>
</protein>
<reference evidence="1 2" key="1">
    <citation type="submission" date="2019-02" db="EMBL/GenBank/DDBJ databases">
        <title>Kribbella capetownensis sp. nov. and Kribbella speibonae sp. nov., isolated from soil.</title>
        <authorList>
            <person name="Curtis S.M."/>
            <person name="Norton I."/>
            <person name="Everest G.J."/>
            <person name="Meyers P.R."/>
        </authorList>
    </citation>
    <scope>NUCLEOTIDE SEQUENCE [LARGE SCALE GENOMIC DNA]</scope>
    <source>
        <strain evidence="1 2">NRRL B-24813</strain>
    </source>
</reference>
<organism evidence="1 2">
    <name type="scientific">Kribbella pittospori</name>
    <dbReference type="NCBI Taxonomy" id="722689"/>
    <lineage>
        <taxon>Bacteria</taxon>
        <taxon>Bacillati</taxon>
        <taxon>Actinomycetota</taxon>
        <taxon>Actinomycetes</taxon>
        <taxon>Propionibacteriales</taxon>
        <taxon>Kribbellaceae</taxon>
        <taxon>Kribbella</taxon>
    </lineage>
</organism>
<dbReference type="RefSeq" id="WP_131363073.1">
    <property type="nucleotide sequence ID" value="NZ_SJKB01000012.1"/>
</dbReference>
<comment type="caution">
    <text evidence="1">The sequence shown here is derived from an EMBL/GenBank/DDBJ whole genome shotgun (WGS) entry which is preliminary data.</text>
</comment>
<dbReference type="OrthoDB" id="3536539at2"/>
<evidence type="ECO:0000313" key="2">
    <source>
        <dbReference type="Proteomes" id="UP000291144"/>
    </source>
</evidence>
<evidence type="ECO:0000313" key="1">
    <source>
        <dbReference type="EMBL" id="TCC56545.1"/>
    </source>
</evidence>
<dbReference type="Proteomes" id="UP000291144">
    <property type="component" value="Unassembled WGS sequence"/>
</dbReference>